<dbReference type="AlphaFoldDB" id="A0A6H5HY82"/>
<dbReference type="Proteomes" id="UP000479190">
    <property type="component" value="Unassembled WGS sequence"/>
</dbReference>
<reference evidence="2 3" key="1">
    <citation type="submission" date="2020-02" db="EMBL/GenBank/DDBJ databases">
        <authorList>
            <person name="Ferguson B K."/>
        </authorList>
    </citation>
    <scope>NUCLEOTIDE SEQUENCE [LARGE SCALE GENOMIC DNA]</scope>
</reference>
<sequence>MPRRTPSHLNSVYLDSVESAVATCFLCPRGAGGKTQRGQHSVHSKAATNRMEFRHIHASSHSRRRQACIQASAHQSGSLVDAECDQGEKAEKSGVQKCQLLQGNVDDLSAVQQKHGRRSKTTSSLLNATNCNLKAPKLSIASPIQACRNARSSVHCCIASLQRRADPRIAPRVSSAFRLADDTSSNWYKAATRPSNLNLVGIPSLHWHSPGNEAVNAFGKSAISSADRLSNPSPFHGLFQGFSEGHTREARGKPTSEKTREGTQFFSLYRKQQNPGTDKKNYPGPFIVTNSRMRSNHHGLAESRLSQKHHC</sequence>
<keyword evidence="3" id="KW-1185">Reference proteome</keyword>
<organism evidence="2 3">
    <name type="scientific">Trichogramma brassicae</name>
    <dbReference type="NCBI Taxonomy" id="86971"/>
    <lineage>
        <taxon>Eukaryota</taxon>
        <taxon>Metazoa</taxon>
        <taxon>Ecdysozoa</taxon>
        <taxon>Arthropoda</taxon>
        <taxon>Hexapoda</taxon>
        <taxon>Insecta</taxon>
        <taxon>Pterygota</taxon>
        <taxon>Neoptera</taxon>
        <taxon>Endopterygota</taxon>
        <taxon>Hymenoptera</taxon>
        <taxon>Apocrita</taxon>
        <taxon>Proctotrupomorpha</taxon>
        <taxon>Chalcidoidea</taxon>
        <taxon>Trichogrammatidae</taxon>
        <taxon>Trichogramma</taxon>
    </lineage>
</organism>
<proteinExistence type="predicted"/>
<feature type="compositionally biased region" description="Basic and acidic residues" evidence="1">
    <location>
        <begin position="245"/>
        <end position="261"/>
    </location>
</feature>
<accession>A0A6H5HY82</accession>
<evidence type="ECO:0000313" key="3">
    <source>
        <dbReference type="Proteomes" id="UP000479190"/>
    </source>
</evidence>
<dbReference type="EMBL" id="CADCXV010000440">
    <property type="protein sequence ID" value="CAB0030192.1"/>
    <property type="molecule type" value="Genomic_DNA"/>
</dbReference>
<gene>
    <name evidence="2" type="ORF">TBRA_LOCUS2201</name>
</gene>
<protein>
    <submittedName>
        <fullName evidence="2">Uncharacterized protein</fullName>
    </submittedName>
</protein>
<evidence type="ECO:0000313" key="2">
    <source>
        <dbReference type="EMBL" id="CAB0030192.1"/>
    </source>
</evidence>
<evidence type="ECO:0000256" key="1">
    <source>
        <dbReference type="SAM" id="MobiDB-lite"/>
    </source>
</evidence>
<name>A0A6H5HY82_9HYME</name>
<feature type="region of interest" description="Disordered" evidence="1">
    <location>
        <begin position="239"/>
        <end position="261"/>
    </location>
</feature>